<dbReference type="KEGG" id="qsa:O6P43_033908"/>
<dbReference type="PANTHER" id="PTHR11743">
    <property type="entry name" value="VOLTAGE-DEPENDENT ANION-SELECTIVE CHANNEL"/>
    <property type="match status" value="1"/>
</dbReference>
<evidence type="ECO:0000256" key="6">
    <source>
        <dbReference type="ARBA" id="ARBA00023065"/>
    </source>
</evidence>
<dbReference type="GO" id="GO:0046930">
    <property type="term" value="C:pore complex"/>
    <property type="evidence" value="ECO:0007669"/>
    <property type="project" value="UniProtKB-KW"/>
</dbReference>
<evidence type="ECO:0000256" key="2">
    <source>
        <dbReference type="ARBA" id="ARBA00009624"/>
    </source>
</evidence>
<keyword evidence="3" id="KW-0813">Transport</keyword>
<protein>
    <submittedName>
        <fullName evidence="9">Outer mitochondrial membrane protein porin</fullName>
    </submittedName>
</protein>
<accession>A0AAD7KRS8</accession>
<keyword evidence="4" id="KW-1134">Transmembrane beta strand</keyword>
<dbReference type="GO" id="GO:0005741">
    <property type="term" value="C:mitochondrial outer membrane"/>
    <property type="evidence" value="ECO:0007669"/>
    <property type="project" value="InterPro"/>
</dbReference>
<dbReference type="Proteomes" id="UP001163823">
    <property type="component" value="Chromosome 14"/>
</dbReference>
<keyword evidence="5" id="KW-0812">Transmembrane</keyword>
<proteinExistence type="inferred from homology"/>
<gene>
    <name evidence="9" type="ORF">O6P43_033908</name>
</gene>
<comment type="caution">
    <text evidence="9">The sequence shown here is derived from an EMBL/GenBank/DDBJ whole genome shotgun (WGS) entry which is preliminary data.</text>
</comment>
<dbReference type="Gene3D" id="2.40.160.10">
    <property type="entry name" value="Porin"/>
    <property type="match status" value="1"/>
</dbReference>
<comment type="subcellular location">
    <subcellularLocation>
        <location evidence="1">Membrane</location>
    </subcellularLocation>
</comment>
<keyword evidence="6" id="KW-0406">Ion transport</keyword>
<evidence type="ECO:0000256" key="7">
    <source>
        <dbReference type="ARBA" id="ARBA00023114"/>
    </source>
</evidence>
<evidence type="ECO:0000256" key="5">
    <source>
        <dbReference type="ARBA" id="ARBA00022692"/>
    </source>
</evidence>
<dbReference type="FunFam" id="2.40.160.10:FF:000003">
    <property type="entry name" value="Outer mitochondrial membrane protein porin"/>
    <property type="match status" value="1"/>
</dbReference>
<dbReference type="GO" id="GO:0008308">
    <property type="term" value="F:voltage-gated monoatomic anion channel activity"/>
    <property type="evidence" value="ECO:0007669"/>
    <property type="project" value="InterPro"/>
</dbReference>
<keyword evidence="10" id="KW-1185">Reference proteome</keyword>
<evidence type="ECO:0000313" key="10">
    <source>
        <dbReference type="Proteomes" id="UP001163823"/>
    </source>
</evidence>
<dbReference type="PANTHER" id="PTHR11743:SF23">
    <property type="entry name" value="MITOCHONDRIAL OUTER MEMBRANE PROTEIN PORIN 5-RELATED"/>
    <property type="match status" value="1"/>
</dbReference>
<evidence type="ECO:0000256" key="1">
    <source>
        <dbReference type="ARBA" id="ARBA00004370"/>
    </source>
</evidence>
<dbReference type="Pfam" id="PF01459">
    <property type="entry name" value="Porin_3"/>
    <property type="match status" value="1"/>
</dbReference>
<name>A0AAD7KRS8_QUISA</name>
<dbReference type="AlphaFoldDB" id="A0AAD7KRS8"/>
<dbReference type="InterPro" id="IPR001925">
    <property type="entry name" value="Porin_Euk"/>
</dbReference>
<dbReference type="GO" id="GO:0015288">
    <property type="term" value="F:porin activity"/>
    <property type="evidence" value="ECO:0007669"/>
    <property type="project" value="UniProtKB-KW"/>
</dbReference>
<reference evidence="9" key="1">
    <citation type="journal article" date="2023" name="Science">
        <title>Elucidation of the pathway for biosynthesis of saponin adjuvants from the soapbark tree.</title>
        <authorList>
            <person name="Reed J."/>
            <person name="Orme A."/>
            <person name="El-Demerdash A."/>
            <person name="Owen C."/>
            <person name="Martin L.B.B."/>
            <person name="Misra R.C."/>
            <person name="Kikuchi S."/>
            <person name="Rejzek M."/>
            <person name="Martin A.C."/>
            <person name="Harkess A."/>
            <person name="Leebens-Mack J."/>
            <person name="Louveau T."/>
            <person name="Stephenson M.J."/>
            <person name="Osbourn A."/>
        </authorList>
    </citation>
    <scope>NUCLEOTIDE SEQUENCE</scope>
    <source>
        <strain evidence="9">S10</strain>
    </source>
</reference>
<keyword evidence="7" id="KW-0626">Porin</keyword>
<dbReference type="InterPro" id="IPR023614">
    <property type="entry name" value="Porin_dom_sf"/>
</dbReference>
<sequence length="276" mass="29474">MSKGPGVFSDIGKKAKDLLTKDYTADQKFTVYTYSDAGVALTSTAVKKGGLSTGDVAALYKYKNTLVDVKFDTQSNISTTLTFTDILPSTKTIASFKLPDYNSGKLEVQYFHDHATFTTAIALNQSPAVDVSATIGTPSVAFGVEAGYDTTSGNFTKYTAGISVSKPDASASILIGDKGDSFRASYIHHLDQFKKSTAVGEISRKFSSNENTFTVGGSYAVDHLTVVKAKLNNHGKLGALLQHEVIPKSVLTISGEVDTKELDRSLKFGLTIALKP</sequence>
<dbReference type="EMBL" id="JARAOO010000014">
    <property type="protein sequence ID" value="KAJ7944522.1"/>
    <property type="molecule type" value="Genomic_DNA"/>
</dbReference>
<evidence type="ECO:0000256" key="3">
    <source>
        <dbReference type="ARBA" id="ARBA00022448"/>
    </source>
</evidence>
<evidence type="ECO:0000256" key="4">
    <source>
        <dbReference type="ARBA" id="ARBA00022452"/>
    </source>
</evidence>
<evidence type="ECO:0000313" key="9">
    <source>
        <dbReference type="EMBL" id="KAJ7944522.1"/>
    </source>
</evidence>
<dbReference type="InterPro" id="IPR027246">
    <property type="entry name" value="Porin_Euk/Tom40"/>
</dbReference>
<dbReference type="CDD" id="cd07306">
    <property type="entry name" value="Porin3_VDAC"/>
    <property type="match status" value="1"/>
</dbReference>
<organism evidence="9 10">
    <name type="scientific">Quillaja saponaria</name>
    <name type="common">Soap bark tree</name>
    <dbReference type="NCBI Taxonomy" id="32244"/>
    <lineage>
        <taxon>Eukaryota</taxon>
        <taxon>Viridiplantae</taxon>
        <taxon>Streptophyta</taxon>
        <taxon>Embryophyta</taxon>
        <taxon>Tracheophyta</taxon>
        <taxon>Spermatophyta</taxon>
        <taxon>Magnoliopsida</taxon>
        <taxon>eudicotyledons</taxon>
        <taxon>Gunneridae</taxon>
        <taxon>Pentapetalae</taxon>
        <taxon>rosids</taxon>
        <taxon>fabids</taxon>
        <taxon>Fabales</taxon>
        <taxon>Quillajaceae</taxon>
        <taxon>Quillaja</taxon>
    </lineage>
</organism>
<evidence type="ECO:0000256" key="8">
    <source>
        <dbReference type="ARBA" id="ARBA00023136"/>
    </source>
</evidence>
<comment type="similarity">
    <text evidence="2">Belongs to the eukaryotic mitochondrial porin (TC 1.B.8.1) family.</text>
</comment>
<keyword evidence="8" id="KW-0472">Membrane</keyword>